<feature type="domain" description="RING-type" evidence="5">
    <location>
        <begin position="7"/>
        <end position="48"/>
    </location>
</feature>
<dbReference type="GeneID" id="20231943"/>
<keyword evidence="2 4" id="KW-0863">Zinc-finger</keyword>
<dbReference type="Pfam" id="PF13445">
    <property type="entry name" value="zf-RING_UBOX"/>
    <property type="match status" value="1"/>
</dbReference>
<organism evidence="6 7">
    <name type="scientific">Lottia gigantea</name>
    <name type="common">Giant owl limpet</name>
    <dbReference type="NCBI Taxonomy" id="225164"/>
    <lineage>
        <taxon>Eukaryota</taxon>
        <taxon>Metazoa</taxon>
        <taxon>Spiralia</taxon>
        <taxon>Lophotrochozoa</taxon>
        <taxon>Mollusca</taxon>
        <taxon>Gastropoda</taxon>
        <taxon>Patellogastropoda</taxon>
        <taxon>Lottioidea</taxon>
        <taxon>Lottiidae</taxon>
        <taxon>Lottia</taxon>
    </lineage>
</organism>
<evidence type="ECO:0000256" key="3">
    <source>
        <dbReference type="ARBA" id="ARBA00022833"/>
    </source>
</evidence>
<dbReference type="InterPro" id="IPR001841">
    <property type="entry name" value="Znf_RING"/>
</dbReference>
<evidence type="ECO:0000313" key="6">
    <source>
        <dbReference type="EMBL" id="ESO92179.1"/>
    </source>
</evidence>
<dbReference type="InterPro" id="IPR027370">
    <property type="entry name" value="Znf-RING_euk"/>
</dbReference>
<protein>
    <recommendedName>
        <fullName evidence="5">RING-type domain-containing protein</fullName>
    </recommendedName>
</protein>
<feature type="non-terminal residue" evidence="6">
    <location>
        <position position="57"/>
    </location>
</feature>
<accession>V4BSW5</accession>
<dbReference type="AlphaFoldDB" id="V4BSW5"/>
<dbReference type="PANTHER" id="PTHR25462">
    <property type="entry name" value="BONUS, ISOFORM C-RELATED"/>
    <property type="match status" value="1"/>
</dbReference>
<dbReference type="SUPFAM" id="SSF57850">
    <property type="entry name" value="RING/U-box"/>
    <property type="match status" value="1"/>
</dbReference>
<keyword evidence="3" id="KW-0862">Zinc</keyword>
<dbReference type="SMART" id="SM00184">
    <property type="entry name" value="RING"/>
    <property type="match status" value="1"/>
</dbReference>
<dbReference type="Proteomes" id="UP000030746">
    <property type="component" value="Unassembled WGS sequence"/>
</dbReference>
<dbReference type="OrthoDB" id="6133371at2759"/>
<dbReference type="HOGENOM" id="CLU_013137_20_2_1"/>
<dbReference type="CTD" id="20231943"/>
<evidence type="ECO:0000256" key="2">
    <source>
        <dbReference type="ARBA" id="ARBA00022771"/>
    </source>
</evidence>
<proteinExistence type="predicted"/>
<evidence type="ECO:0000256" key="4">
    <source>
        <dbReference type="PROSITE-ProRule" id="PRU00175"/>
    </source>
</evidence>
<dbReference type="GO" id="GO:0061630">
    <property type="term" value="F:ubiquitin protein ligase activity"/>
    <property type="evidence" value="ECO:0007669"/>
    <property type="project" value="TreeGrafter"/>
</dbReference>
<keyword evidence="1" id="KW-0479">Metal-binding</keyword>
<reference evidence="6 7" key="1">
    <citation type="journal article" date="2013" name="Nature">
        <title>Insights into bilaterian evolution from three spiralian genomes.</title>
        <authorList>
            <person name="Simakov O."/>
            <person name="Marletaz F."/>
            <person name="Cho S.J."/>
            <person name="Edsinger-Gonzales E."/>
            <person name="Havlak P."/>
            <person name="Hellsten U."/>
            <person name="Kuo D.H."/>
            <person name="Larsson T."/>
            <person name="Lv J."/>
            <person name="Arendt D."/>
            <person name="Savage R."/>
            <person name="Osoegawa K."/>
            <person name="de Jong P."/>
            <person name="Grimwood J."/>
            <person name="Chapman J.A."/>
            <person name="Shapiro H."/>
            <person name="Aerts A."/>
            <person name="Otillar R.P."/>
            <person name="Terry A.Y."/>
            <person name="Boore J.L."/>
            <person name="Grigoriev I.V."/>
            <person name="Lindberg D.R."/>
            <person name="Seaver E.C."/>
            <person name="Weisblat D.A."/>
            <person name="Putnam N.H."/>
            <person name="Rokhsar D.S."/>
        </authorList>
    </citation>
    <scope>NUCLEOTIDE SEQUENCE [LARGE SCALE GENOMIC DNA]</scope>
</reference>
<dbReference type="PROSITE" id="PS50089">
    <property type="entry name" value="ZF_RING_2"/>
    <property type="match status" value="1"/>
</dbReference>
<evidence type="ECO:0000313" key="7">
    <source>
        <dbReference type="Proteomes" id="UP000030746"/>
    </source>
</evidence>
<dbReference type="Gene3D" id="3.30.40.10">
    <property type="entry name" value="Zinc/RING finger domain, C3HC4 (zinc finger)"/>
    <property type="match status" value="1"/>
</dbReference>
<dbReference type="GO" id="GO:0008270">
    <property type="term" value="F:zinc ion binding"/>
    <property type="evidence" value="ECO:0007669"/>
    <property type="project" value="UniProtKB-KW"/>
</dbReference>
<dbReference type="InterPro" id="IPR047153">
    <property type="entry name" value="TRIM45/56/19-like"/>
</dbReference>
<dbReference type="EMBL" id="KB202124">
    <property type="protein sequence ID" value="ESO92179.1"/>
    <property type="molecule type" value="Genomic_DNA"/>
</dbReference>
<evidence type="ECO:0000256" key="1">
    <source>
        <dbReference type="ARBA" id="ARBA00022723"/>
    </source>
</evidence>
<sequence>MSNIPACIICFSSFTTPKVLPCGHTSCLRCIERYISDKIEKFPCPYCKQNVEIPEGG</sequence>
<dbReference type="KEGG" id="lgi:LOTGIDRAFT_121225"/>
<keyword evidence="7" id="KW-1185">Reference proteome</keyword>
<dbReference type="RefSeq" id="XP_009057104.1">
    <property type="nucleotide sequence ID" value="XM_009058856.1"/>
</dbReference>
<gene>
    <name evidence="6" type="ORF">LOTGIDRAFT_121225</name>
</gene>
<evidence type="ECO:0000259" key="5">
    <source>
        <dbReference type="PROSITE" id="PS50089"/>
    </source>
</evidence>
<dbReference type="PANTHER" id="PTHR25462:SF296">
    <property type="entry name" value="MEIOTIC P26, ISOFORM F"/>
    <property type="match status" value="1"/>
</dbReference>
<dbReference type="InterPro" id="IPR013083">
    <property type="entry name" value="Znf_RING/FYVE/PHD"/>
</dbReference>
<name>V4BSW5_LOTGI</name>